<organism evidence="3">
    <name type="scientific">Tetraselmis sp. GSL018</name>
    <dbReference type="NCBI Taxonomy" id="582737"/>
    <lineage>
        <taxon>Eukaryota</taxon>
        <taxon>Viridiplantae</taxon>
        <taxon>Chlorophyta</taxon>
        <taxon>core chlorophytes</taxon>
        <taxon>Chlorodendrophyceae</taxon>
        <taxon>Chlorodendrales</taxon>
        <taxon>Chlorodendraceae</taxon>
        <taxon>Tetraselmis</taxon>
    </lineage>
</organism>
<name>A0A061SK27_9CHLO</name>
<dbReference type="InterPro" id="IPR006015">
    <property type="entry name" value="Universal_stress_UspA"/>
</dbReference>
<reference evidence="3" key="1">
    <citation type="submission" date="2014-05" db="EMBL/GenBank/DDBJ databases">
        <title>The transcriptome of the halophilic microalga Tetraselmis sp. GSL018 isolated from the Great Salt Lake, Utah.</title>
        <authorList>
            <person name="Jinkerson R.E."/>
            <person name="D'Adamo S."/>
            <person name="Posewitz M.C."/>
        </authorList>
    </citation>
    <scope>NUCLEOTIDE SEQUENCE</scope>
    <source>
        <strain evidence="3">GSL018</strain>
    </source>
</reference>
<evidence type="ECO:0000313" key="3">
    <source>
        <dbReference type="EMBL" id="JAC84608.1"/>
    </source>
</evidence>
<dbReference type="PANTHER" id="PTHR31964">
    <property type="entry name" value="ADENINE NUCLEOTIDE ALPHA HYDROLASES-LIKE SUPERFAMILY PROTEIN"/>
    <property type="match status" value="1"/>
</dbReference>
<proteinExistence type="predicted"/>
<dbReference type="CDD" id="cd23659">
    <property type="entry name" value="USP_At3g01520-like"/>
    <property type="match status" value="2"/>
</dbReference>
<dbReference type="PANTHER" id="PTHR31964:SF113">
    <property type="entry name" value="USPA DOMAIN-CONTAINING PROTEIN"/>
    <property type="match status" value="1"/>
</dbReference>
<sequence length="417" mass="45196">MKFGNSVSKEQKALLLIHKFETPTDSNSLQSIREYRISRLFFGLTMGKTVMICVEDHFKSSRPAFEWSLNHIVEEDDELHVVTVLPSMAYSAVTPAVPLATAGAVTAVTNQWEAQRRVSEEHAAETLKEASQVVESHNLKLKGFHTHALPACGGACGAGSTLVEYANSRHIDVAVLGSRGHGAFKRSLMSVVGLGSVSDHCVHDLHCPVLVVRQGCLETFAVAQPQLAPAGPHGEAEGEPPVPVPAEGQQQSQDRRRICIAYDSSDRSKAMLKWATDHLVKPEDEVHIISVAPPVEYPVMDDASPGVCAVEVKYWQEAKSEALVKSEKAAKEAVQELANHGIPLRNIWYKALSPEGGASGVGESICHYIKRNHNNLLLVGNRGFGAFQRAMTSIVGLGSVSDYCTHNAPCPVLVFKS</sequence>
<evidence type="ECO:0000256" key="1">
    <source>
        <dbReference type="SAM" id="MobiDB-lite"/>
    </source>
</evidence>
<dbReference type="EMBL" id="GBEZ01000265">
    <property type="protein sequence ID" value="JAC84608.1"/>
    <property type="molecule type" value="Transcribed_RNA"/>
</dbReference>
<accession>A0A061SK27</accession>
<feature type="region of interest" description="Disordered" evidence="1">
    <location>
        <begin position="228"/>
        <end position="255"/>
    </location>
</feature>
<dbReference type="InterPro" id="IPR014729">
    <property type="entry name" value="Rossmann-like_a/b/a_fold"/>
</dbReference>
<dbReference type="PRINTS" id="PR01438">
    <property type="entry name" value="UNVRSLSTRESS"/>
</dbReference>
<feature type="domain" description="UspA" evidence="2">
    <location>
        <begin position="256"/>
        <end position="416"/>
    </location>
</feature>
<dbReference type="SUPFAM" id="SSF52402">
    <property type="entry name" value="Adenine nucleotide alpha hydrolases-like"/>
    <property type="match status" value="2"/>
</dbReference>
<dbReference type="Gene3D" id="3.40.50.620">
    <property type="entry name" value="HUPs"/>
    <property type="match status" value="2"/>
</dbReference>
<dbReference type="InterPro" id="IPR006016">
    <property type="entry name" value="UspA"/>
</dbReference>
<dbReference type="AlphaFoldDB" id="A0A061SK27"/>
<protein>
    <submittedName>
        <fullName evidence="3">Universal stress protein</fullName>
    </submittedName>
</protein>
<gene>
    <name evidence="3" type="ORF">TSPGSL018_570</name>
</gene>
<evidence type="ECO:0000259" key="2">
    <source>
        <dbReference type="Pfam" id="PF00582"/>
    </source>
</evidence>
<feature type="domain" description="UspA" evidence="2">
    <location>
        <begin position="48"/>
        <end position="213"/>
    </location>
</feature>
<dbReference type="Pfam" id="PF00582">
    <property type="entry name" value="Usp"/>
    <property type="match status" value="2"/>
</dbReference>